<comment type="caution">
    <text evidence="3">The sequence shown here is derived from an EMBL/GenBank/DDBJ whole genome shotgun (WGS) entry which is preliminary data.</text>
</comment>
<dbReference type="GO" id="GO:0005975">
    <property type="term" value="P:carbohydrate metabolic process"/>
    <property type="evidence" value="ECO:0007669"/>
    <property type="project" value="InterPro"/>
</dbReference>
<feature type="domain" description="Glycoside hydrolase family 65 C-terminal" evidence="1">
    <location>
        <begin position="457"/>
        <end position="512"/>
    </location>
</feature>
<dbReference type="SUPFAM" id="SSF48208">
    <property type="entry name" value="Six-hairpin glycosidases"/>
    <property type="match status" value="1"/>
</dbReference>
<dbReference type="EC" id="3.2.1.187" evidence="3"/>
<dbReference type="InterPro" id="IPR005194">
    <property type="entry name" value="Glyco_hydro_65_C"/>
</dbReference>
<dbReference type="InterPro" id="IPR012341">
    <property type="entry name" value="6hp_glycosidase-like_sf"/>
</dbReference>
<keyword evidence="3" id="KW-0326">Glycosidase</keyword>
<dbReference type="EMBL" id="SJPS01000003">
    <property type="protein sequence ID" value="TWU27701.1"/>
    <property type="molecule type" value="Genomic_DNA"/>
</dbReference>
<dbReference type="GO" id="GO:0016798">
    <property type="term" value="F:hydrolase activity, acting on glycosyl bonds"/>
    <property type="evidence" value="ECO:0007669"/>
    <property type="project" value="UniProtKB-KW"/>
</dbReference>
<feature type="domain" description="Mannosylglycerate hydrolase MGH1-like glycoside hydrolase" evidence="2">
    <location>
        <begin position="123"/>
        <end position="439"/>
    </location>
</feature>
<dbReference type="InterPro" id="IPR008928">
    <property type="entry name" value="6-hairpin_glycosidase_sf"/>
</dbReference>
<dbReference type="OrthoDB" id="231241at2"/>
<organism evidence="3 4">
    <name type="scientific">Bythopirellula polymerisocia</name>
    <dbReference type="NCBI Taxonomy" id="2528003"/>
    <lineage>
        <taxon>Bacteria</taxon>
        <taxon>Pseudomonadati</taxon>
        <taxon>Planctomycetota</taxon>
        <taxon>Planctomycetia</taxon>
        <taxon>Pirellulales</taxon>
        <taxon>Lacipirellulaceae</taxon>
        <taxon>Bythopirellula</taxon>
    </lineage>
</organism>
<evidence type="ECO:0000259" key="2">
    <source>
        <dbReference type="Pfam" id="PF22422"/>
    </source>
</evidence>
<dbReference type="Gene3D" id="1.50.10.10">
    <property type="match status" value="1"/>
</dbReference>
<evidence type="ECO:0000259" key="1">
    <source>
        <dbReference type="Pfam" id="PF03633"/>
    </source>
</evidence>
<name>A0A5C6CWB9_9BACT</name>
<reference evidence="3 4" key="1">
    <citation type="submission" date="2019-02" db="EMBL/GenBank/DDBJ databases">
        <title>Deep-cultivation of Planctomycetes and their phenomic and genomic characterization uncovers novel biology.</title>
        <authorList>
            <person name="Wiegand S."/>
            <person name="Jogler M."/>
            <person name="Boedeker C."/>
            <person name="Pinto D."/>
            <person name="Vollmers J."/>
            <person name="Rivas-Marin E."/>
            <person name="Kohn T."/>
            <person name="Peeters S.H."/>
            <person name="Heuer A."/>
            <person name="Rast P."/>
            <person name="Oberbeckmann S."/>
            <person name="Bunk B."/>
            <person name="Jeske O."/>
            <person name="Meyerdierks A."/>
            <person name="Storesund J.E."/>
            <person name="Kallscheuer N."/>
            <person name="Luecker S."/>
            <person name="Lage O.M."/>
            <person name="Pohl T."/>
            <person name="Merkel B.J."/>
            <person name="Hornburger P."/>
            <person name="Mueller R.-W."/>
            <person name="Bruemmer F."/>
            <person name="Labrenz M."/>
            <person name="Spormann A.M."/>
            <person name="Op Den Camp H."/>
            <person name="Overmann J."/>
            <person name="Amann R."/>
            <person name="Jetten M.S.M."/>
            <person name="Mascher T."/>
            <person name="Medema M.H."/>
            <person name="Devos D.P."/>
            <person name="Kaster A.-K."/>
            <person name="Ovreas L."/>
            <person name="Rohde M."/>
            <person name="Galperin M.Y."/>
            <person name="Jogler C."/>
        </authorList>
    </citation>
    <scope>NUCLEOTIDE SEQUENCE [LARGE SCALE GENOMIC DNA]</scope>
    <source>
        <strain evidence="3 4">Pla144</strain>
    </source>
</reference>
<evidence type="ECO:0000313" key="3">
    <source>
        <dbReference type="EMBL" id="TWU27701.1"/>
    </source>
</evidence>
<gene>
    <name evidence="3" type="primary">hypBA2_2</name>
    <name evidence="3" type="ORF">Pla144_24780</name>
</gene>
<sequence>MLNAPPKAITFLIRLALVCGSLLLWRSDFNSAHAEAAVLKPDDFAHHYERFNACDNEQVVNEIPNADSWLWMVDQAPLFECPSTRLEEMYYFRWWTYRKHMKRTPVGMVLTEFILPVSHAGDYNTVSCAFGHQVAEGRWLHDQTFLDDYTLFWLRSGPGGGPAEHFHKFSSWAAVALYDRYLVTLDRSFLVSILEDLVADYRTWEGERQRDDGLFWQHDVKDGMEESISGGRRVKNIRPTINSYMVANALAISRIADLAGKSELSQEFAKKSEELRTLLNEQLWDKDSQFFKVVLENGEFSTAREAIGFIPWMFDLAEPEHAEAWAQLIDPAGFRGPWGLTTAERRHPEFRTHGTGTCEWDGAVWPFATSQTLNGLANLLRGAPQSFVTKRDFFDQLMLYAEAQQQDGMAYIGEYYDEQTGDWLITGPKAERSRFYNHSTFNDLIISGLVGIVPRDDNFIEIDPLIPKDVWDWFCLDGVQYHGQTLTVFWDRNGARYHRGKGLVILADGQEIGRSPSLGPLTAKLP</sequence>
<dbReference type="AlphaFoldDB" id="A0A5C6CWB9"/>
<evidence type="ECO:0000313" key="4">
    <source>
        <dbReference type="Proteomes" id="UP000318437"/>
    </source>
</evidence>
<accession>A0A5C6CWB9</accession>
<keyword evidence="4" id="KW-1185">Reference proteome</keyword>
<dbReference type="Pfam" id="PF22422">
    <property type="entry name" value="MGH1-like_GH"/>
    <property type="match status" value="1"/>
</dbReference>
<proteinExistence type="predicted"/>
<keyword evidence="3" id="KW-0378">Hydrolase</keyword>
<dbReference type="Pfam" id="PF03633">
    <property type="entry name" value="Glyco_hydro_65C"/>
    <property type="match status" value="1"/>
</dbReference>
<dbReference type="Proteomes" id="UP000318437">
    <property type="component" value="Unassembled WGS sequence"/>
</dbReference>
<protein>
    <submittedName>
        <fullName evidence="3">Beta-L-arabinobiosidase</fullName>
        <ecNumber evidence="3">3.2.1.187</ecNumber>
    </submittedName>
</protein>
<dbReference type="InterPro" id="IPR054491">
    <property type="entry name" value="MGH1-like_GH"/>
</dbReference>